<feature type="transmembrane region" description="Helical" evidence="6">
    <location>
        <begin position="194"/>
        <end position="215"/>
    </location>
</feature>
<protein>
    <submittedName>
        <fullName evidence="8">Copper resistance protein CopC</fullName>
    </submittedName>
</protein>
<dbReference type="InterPro" id="IPR007348">
    <property type="entry name" value="CopC_dom"/>
</dbReference>
<dbReference type="EMBL" id="QVTE01000073">
    <property type="protein sequence ID" value="RFU62609.1"/>
    <property type="molecule type" value="Genomic_DNA"/>
</dbReference>
<dbReference type="SUPFAM" id="SSF81296">
    <property type="entry name" value="E set domains"/>
    <property type="match status" value="1"/>
</dbReference>
<evidence type="ECO:0000256" key="1">
    <source>
        <dbReference type="ARBA" id="ARBA00004196"/>
    </source>
</evidence>
<name>A0A372LAG1_9BACI</name>
<feature type="domain" description="CopC" evidence="7">
    <location>
        <begin position="55"/>
        <end position="147"/>
    </location>
</feature>
<evidence type="ECO:0000313" key="9">
    <source>
        <dbReference type="Proteomes" id="UP000264541"/>
    </source>
</evidence>
<evidence type="ECO:0000259" key="7">
    <source>
        <dbReference type="Pfam" id="PF04234"/>
    </source>
</evidence>
<proteinExistence type="predicted"/>
<dbReference type="GO" id="GO:0005886">
    <property type="term" value="C:plasma membrane"/>
    <property type="evidence" value="ECO:0007669"/>
    <property type="project" value="TreeGrafter"/>
</dbReference>
<dbReference type="Pfam" id="PF04234">
    <property type="entry name" value="CopC"/>
    <property type="match status" value="1"/>
</dbReference>
<dbReference type="GO" id="GO:0046688">
    <property type="term" value="P:response to copper ion"/>
    <property type="evidence" value="ECO:0007669"/>
    <property type="project" value="InterPro"/>
</dbReference>
<evidence type="ECO:0000256" key="6">
    <source>
        <dbReference type="SAM" id="Phobius"/>
    </source>
</evidence>
<dbReference type="InterPro" id="IPR014755">
    <property type="entry name" value="Cu-Rt/internalin_Ig-like"/>
</dbReference>
<comment type="caution">
    <text evidence="8">The sequence shown here is derived from an EMBL/GenBank/DDBJ whole genome shotgun (WGS) entry which is preliminary data.</text>
</comment>
<dbReference type="PANTHER" id="PTHR34820">
    <property type="entry name" value="INNER MEMBRANE PROTEIN YEBZ"/>
    <property type="match status" value="1"/>
</dbReference>
<dbReference type="GO" id="GO:0005507">
    <property type="term" value="F:copper ion binding"/>
    <property type="evidence" value="ECO:0007669"/>
    <property type="project" value="InterPro"/>
</dbReference>
<evidence type="ECO:0000313" key="8">
    <source>
        <dbReference type="EMBL" id="RFU62609.1"/>
    </source>
</evidence>
<dbReference type="GO" id="GO:0006825">
    <property type="term" value="P:copper ion transport"/>
    <property type="evidence" value="ECO:0007669"/>
    <property type="project" value="InterPro"/>
</dbReference>
<evidence type="ECO:0000256" key="5">
    <source>
        <dbReference type="SAM" id="MobiDB-lite"/>
    </source>
</evidence>
<dbReference type="InterPro" id="IPR032694">
    <property type="entry name" value="CopC/D"/>
</dbReference>
<keyword evidence="9" id="KW-1185">Reference proteome</keyword>
<feature type="compositionally biased region" description="Basic and acidic residues" evidence="5">
    <location>
        <begin position="159"/>
        <end position="177"/>
    </location>
</feature>
<keyword evidence="6" id="KW-0812">Transmembrane</keyword>
<accession>A0A372LAG1</accession>
<keyword evidence="3" id="KW-0732">Signal</keyword>
<dbReference type="InterPro" id="IPR014756">
    <property type="entry name" value="Ig_E-set"/>
</dbReference>
<reference evidence="8 9" key="1">
    <citation type="submission" date="2018-08" db="EMBL/GenBank/DDBJ databases">
        <title>Bacillus chawlae sp. nov., Bacillus glennii sp. nov., and Bacillus saganii sp. nov. Isolated from the Vehicle Assembly Building at Kennedy Space Center where the Viking Spacecraft were Assembled.</title>
        <authorList>
            <person name="Seuylemezian A."/>
            <person name="Vaishampayan P."/>
        </authorList>
    </citation>
    <scope>NUCLEOTIDE SEQUENCE [LARGE SCALE GENOMIC DNA]</scope>
    <source>
        <strain evidence="8 9">V47-23a</strain>
    </source>
</reference>
<gene>
    <name evidence="8" type="ORF">D0469_20410</name>
</gene>
<dbReference type="Proteomes" id="UP000264541">
    <property type="component" value="Unassembled WGS sequence"/>
</dbReference>
<keyword evidence="6" id="KW-1133">Transmembrane helix</keyword>
<evidence type="ECO:0000256" key="2">
    <source>
        <dbReference type="ARBA" id="ARBA00022723"/>
    </source>
</evidence>
<sequence length="220" mass="24229">MSAFKELHYTSNTKEPWKLERFSKTNNYEVIHLKFILRFLLALSLFTLPTSSFAHTGIESSKPEANSIVQEDTKEITLFFEGNIEDISTMAVTDETGQELELKTVHVNGQTITGELVNPLPKGNIRVAYNIISEDGHPLEGNLAFQVANEPSIAPSSNDDAKSQDQTEPVEKEKEESTADPSTTVDDDSDTNGVSPLIIVIAAVIVIGGIILVMVRKRNK</sequence>
<organism evidence="8 9">
    <name type="scientific">Peribacillus saganii</name>
    <dbReference type="NCBI Taxonomy" id="2303992"/>
    <lineage>
        <taxon>Bacteria</taxon>
        <taxon>Bacillati</taxon>
        <taxon>Bacillota</taxon>
        <taxon>Bacilli</taxon>
        <taxon>Bacillales</taxon>
        <taxon>Bacillaceae</taxon>
        <taxon>Peribacillus</taxon>
    </lineage>
</organism>
<keyword evidence="4" id="KW-0186">Copper</keyword>
<evidence type="ECO:0000256" key="3">
    <source>
        <dbReference type="ARBA" id="ARBA00022729"/>
    </source>
</evidence>
<evidence type="ECO:0000256" key="4">
    <source>
        <dbReference type="ARBA" id="ARBA00023008"/>
    </source>
</evidence>
<dbReference type="Gene3D" id="2.60.40.1220">
    <property type="match status" value="1"/>
</dbReference>
<dbReference type="GO" id="GO:0030313">
    <property type="term" value="C:cell envelope"/>
    <property type="evidence" value="ECO:0007669"/>
    <property type="project" value="UniProtKB-SubCell"/>
</dbReference>
<keyword evidence="2" id="KW-0479">Metal-binding</keyword>
<keyword evidence="6" id="KW-0472">Membrane</keyword>
<dbReference type="PANTHER" id="PTHR34820:SF4">
    <property type="entry name" value="INNER MEMBRANE PROTEIN YEBZ"/>
    <property type="match status" value="1"/>
</dbReference>
<comment type="subcellular location">
    <subcellularLocation>
        <location evidence="1">Cell envelope</location>
    </subcellularLocation>
</comment>
<dbReference type="GO" id="GO:0042597">
    <property type="term" value="C:periplasmic space"/>
    <property type="evidence" value="ECO:0007669"/>
    <property type="project" value="InterPro"/>
</dbReference>
<feature type="region of interest" description="Disordered" evidence="5">
    <location>
        <begin position="151"/>
        <end position="190"/>
    </location>
</feature>
<dbReference type="AlphaFoldDB" id="A0A372LAG1"/>